<reference evidence="1 2" key="1">
    <citation type="submission" date="2016-02" db="EMBL/GenBank/DDBJ databases">
        <title>Complete genome sequence of Halocynthiibacter arcticus PAMC 20958t from arctic marine sediment.</title>
        <authorList>
            <person name="Lee Y.M."/>
            <person name="Baek K."/>
            <person name="Lee H.K."/>
            <person name="Shin S.C."/>
        </authorList>
    </citation>
    <scope>NUCLEOTIDE SEQUENCE [LARGE SCALE GENOMIC DNA]</scope>
    <source>
        <strain evidence="1">PAMC 20958</strain>
    </source>
</reference>
<gene>
    <name evidence="1" type="ORF">RC74_16480</name>
</gene>
<dbReference type="AlphaFoldDB" id="A0A126V2T6"/>
<dbReference type="Gene3D" id="3.40.50.2300">
    <property type="match status" value="2"/>
</dbReference>
<protein>
    <recommendedName>
        <fullName evidence="3">Periplasmic binding protein domain-containing protein</fullName>
    </recommendedName>
</protein>
<evidence type="ECO:0000313" key="2">
    <source>
        <dbReference type="Proteomes" id="UP000070371"/>
    </source>
</evidence>
<sequence length="108" mass="11333">MAIGAISAIEAAGKVAGKNVMILSIDGGCEIIQLIIDGKVAACCECNPRFGPTAFNTPVACAQGSDIPMKIINPDNVYDISNAAELIDTAYWTSASGNIQITFRRPPF</sequence>
<dbReference type="SUPFAM" id="SSF53822">
    <property type="entry name" value="Periplasmic binding protein-like I"/>
    <property type="match status" value="1"/>
</dbReference>
<dbReference type="OrthoDB" id="9813037at2"/>
<dbReference type="STRING" id="1579316.RC74_16480"/>
<keyword evidence="2" id="KW-1185">Reference proteome</keyword>
<evidence type="ECO:0000313" key="1">
    <source>
        <dbReference type="EMBL" id="AML52651.1"/>
    </source>
</evidence>
<accession>A0A126V2T6</accession>
<dbReference type="Proteomes" id="UP000070371">
    <property type="component" value="Chromosome"/>
</dbReference>
<dbReference type="InterPro" id="IPR028082">
    <property type="entry name" value="Peripla_BP_I"/>
</dbReference>
<name>A0A126V2T6_9RHOB</name>
<proteinExistence type="predicted"/>
<evidence type="ECO:0008006" key="3">
    <source>
        <dbReference type="Google" id="ProtNLM"/>
    </source>
</evidence>
<dbReference type="KEGG" id="hat:RC74_16480"/>
<organism evidence="1 2">
    <name type="scientific">Falsihalocynthiibacter arcticus</name>
    <dbReference type="NCBI Taxonomy" id="1579316"/>
    <lineage>
        <taxon>Bacteria</taxon>
        <taxon>Pseudomonadati</taxon>
        <taxon>Pseudomonadota</taxon>
        <taxon>Alphaproteobacteria</taxon>
        <taxon>Rhodobacterales</taxon>
        <taxon>Roseobacteraceae</taxon>
        <taxon>Falsihalocynthiibacter</taxon>
    </lineage>
</organism>
<dbReference type="RefSeq" id="WP_039003422.1">
    <property type="nucleotide sequence ID" value="NZ_CP014327.1"/>
</dbReference>
<dbReference type="EMBL" id="CP014327">
    <property type="protein sequence ID" value="AML52651.1"/>
    <property type="molecule type" value="Genomic_DNA"/>
</dbReference>